<keyword evidence="1" id="KW-0812">Transmembrane</keyword>
<evidence type="ECO:0000313" key="2">
    <source>
        <dbReference type="EMBL" id="KKN83083.1"/>
    </source>
</evidence>
<keyword evidence="1" id="KW-0472">Membrane</keyword>
<dbReference type="EMBL" id="LAZR01000191">
    <property type="protein sequence ID" value="KKN83083.1"/>
    <property type="molecule type" value="Genomic_DNA"/>
</dbReference>
<dbReference type="AlphaFoldDB" id="A0A0F9WVV9"/>
<name>A0A0F9WVV9_9ZZZZ</name>
<evidence type="ECO:0000256" key="1">
    <source>
        <dbReference type="SAM" id="Phobius"/>
    </source>
</evidence>
<keyword evidence="1" id="KW-1133">Transmembrane helix</keyword>
<feature type="transmembrane region" description="Helical" evidence="1">
    <location>
        <begin position="85"/>
        <end position="107"/>
    </location>
</feature>
<reference evidence="2" key="1">
    <citation type="journal article" date="2015" name="Nature">
        <title>Complex archaea that bridge the gap between prokaryotes and eukaryotes.</title>
        <authorList>
            <person name="Spang A."/>
            <person name="Saw J.H."/>
            <person name="Jorgensen S.L."/>
            <person name="Zaremba-Niedzwiedzka K."/>
            <person name="Martijn J."/>
            <person name="Lind A.E."/>
            <person name="van Eijk R."/>
            <person name="Schleper C."/>
            <person name="Guy L."/>
            <person name="Ettema T.J."/>
        </authorList>
    </citation>
    <scope>NUCLEOTIDE SEQUENCE</scope>
</reference>
<organism evidence="2">
    <name type="scientific">marine sediment metagenome</name>
    <dbReference type="NCBI Taxonomy" id="412755"/>
    <lineage>
        <taxon>unclassified sequences</taxon>
        <taxon>metagenomes</taxon>
        <taxon>ecological metagenomes</taxon>
    </lineage>
</organism>
<feature type="transmembrane region" description="Helical" evidence="1">
    <location>
        <begin position="60"/>
        <end position="78"/>
    </location>
</feature>
<sequence>MVSKSLALKTIPKNKSHEILKFLISFIAAYGITMLISGNGEGETGIYDSKINMVDLNGQLYHIHHWIISLIIIVIIVANRKWNAIIIGGLFGVTVQGLAYTDSFVFIP</sequence>
<gene>
    <name evidence="2" type="ORF">LCGC14_0303490</name>
</gene>
<proteinExistence type="predicted"/>
<comment type="caution">
    <text evidence="2">The sequence shown here is derived from an EMBL/GenBank/DDBJ whole genome shotgun (WGS) entry which is preliminary data.</text>
</comment>
<feature type="transmembrane region" description="Helical" evidence="1">
    <location>
        <begin position="20"/>
        <end position="40"/>
    </location>
</feature>
<protein>
    <submittedName>
        <fullName evidence="2">Uncharacterized protein</fullName>
    </submittedName>
</protein>
<accession>A0A0F9WVV9</accession>